<keyword evidence="2" id="KW-1185">Reference proteome</keyword>
<gene>
    <name evidence="1" type="ORF">PHMEG_0008747</name>
</gene>
<dbReference type="EMBL" id="NBNE01000773">
    <property type="protein sequence ID" value="OWZ17323.1"/>
    <property type="molecule type" value="Genomic_DNA"/>
</dbReference>
<reference evidence="2" key="1">
    <citation type="submission" date="2017-03" db="EMBL/GenBank/DDBJ databases">
        <title>Phytopthora megakarya and P. palmivora, two closely related causual agents of cacao black pod achieved similar genome size and gene model numbers by different mechanisms.</title>
        <authorList>
            <person name="Ali S."/>
            <person name="Shao J."/>
            <person name="Larry D.J."/>
            <person name="Kronmiller B."/>
            <person name="Shen D."/>
            <person name="Strem M.D."/>
            <person name="Melnick R.L."/>
            <person name="Guiltinan M.J."/>
            <person name="Tyler B.M."/>
            <person name="Meinhardt L.W."/>
            <person name="Bailey B.A."/>
        </authorList>
    </citation>
    <scope>NUCLEOTIDE SEQUENCE [LARGE SCALE GENOMIC DNA]</scope>
    <source>
        <strain evidence="2">zdho120</strain>
    </source>
</reference>
<evidence type="ECO:0000313" key="1">
    <source>
        <dbReference type="EMBL" id="OWZ17323.1"/>
    </source>
</evidence>
<name>A0A225WHX9_9STRA</name>
<sequence>MDDEGAGNVDRVGSGFALIVKSHWLTDCPTATIVQCEEALRKYREEKKHRSTILRSVPTLPV</sequence>
<protein>
    <submittedName>
        <fullName evidence="1">Uncharacterized protein</fullName>
    </submittedName>
</protein>
<dbReference type="AlphaFoldDB" id="A0A225WHX9"/>
<proteinExistence type="predicted"/>
<evidence type="ECO:0000313" key="2">
    <source>
        <dbReference type="Proteomes" id="UP000198211"/>
    </source>
</evidence>
<comment type="caution">
    <text evidence="1">The sequence shown here is derived from an EMBL/GenBank/DDBJ whole genome shotgun (WGS) entry which is preliminary data.</text>
</comment>
<accession>A0A225WHX9</accession>
<dbReference type="Proteomes" id="UP000198211">
    <property type="component" value="Unassembled WGS sequence"/>
</dbReference>
<organism evidence="1 2">
    <name type="scientific">Phytophthora megakarya</name>
    <dbReference type="NCBI Taxonomy" id="4795"/>
    <lineage>
        <taxon>Eukaryota</taxon>
        <taxon>Sar</taxon>
        <taxon>Stramenopiles</taxon>
        <taxon>Oomycota</taxon>
        <taxon>Peronosporomycetes</taxon>
        <taxon>Peronosporales</taxon>
        <taxon>Peronosporaceae</taxon>
        <taxon>Phytophthora</taxon>
    </lineage>
</organism>